<dbReference type="GeneID" id="6015794"/>
<name>A8P6M2_COPC7</name>
<feature type="domain" description="GST N-terminal" evidence="1">
    <location>
        <begin position="7"/>
        <end position="98"/>
    </location>
</feature>
<dbReference type="EMBL" id="AACS02000005">
    <property type="protein sequence ID" value="EAU82618.1"/>
    <property type="molecule type" value="Genomic_DNA"/>
</dbReference>
<evidence type="ECO:0000259" key="1">
    <source>
        <dbReference type="PROSITE" id="PS50404"/>
    </source>
</evidence>
<dbReference type="VEuPathDB" id="FungiDB:CC1G_07900"/>
<evidence type="ECO:0000313" key="2">
    <source>
        <dbReference type="EMBL" id="EAU82618.1"/>
    </source>
</evidence>
<dbReference type="OMA" id="QFYEVIA"/>
<dbReference type="InterPro" id="IPR036249">
    <property type="entry name" value="Thioredoxin-like_sf"/>
</dbReference>
<dbReference type="SUPFAM" id="SSF47616">
    <property type="entry name" value="GST C-terminal domain-like"/>
    <property type="match status" value="1"/>
</dbReference>
<sequence length="259" mass="29346">MITLYDISSTLPNTPFSANTWKARLTLNYKGLAYKTEWVEYTDFASVYQKHDLPAPAKRPDGLPRYTLPVIYDDATGTAVADSLEIAKYLEGRYPESPRVLPPAGEDGVDGVKQAEEFGNLLLRQLVPFLPLLFKKSMDIQVGASREYASAARAKVLTQFGHNIKTIDELQISEVEEAEIWQKMKDLFDQFDEKFGGKGVVGWYRGDGVSFVDFILGGLLFAIRITWGEESEQWKALSQWNEEKWAKYLDNLGSYQTVH</sequence>
<dbReference type="SUPFAM" id="SSF52833">
    <property type="entry name" value="Thioredoxin-like"/>
    <property type="match status" value="1"/>
</dbReference>
<dbReference type="eggNOG" id="ENOG502QQN3">
    <property type="taxonomic scope" value="Eukaryota"/>
</dbReference>
<dbReference type="AlphaFoldDB" id="A8P6M2"/>
<dbReference type="Pfam" id="PF22041">
    <property type="entry name" value="GST_C_7"/>
    <property type="match status" value="1"/>
</dbReference>
<dbReference type="InterPro" id="IPR004045">
    <property type="entry name" value="Glutathione_S-Trfase_N"/>
</dbReference>
<dbReference type="RefSeq" id="XP_001839185.1">
    <property type="nucleotide sequence ID" value="XM_001839133.1"/>
</dbReference>
<organism evidence="2 3">
    <name type="scientific">Coprinopsis cinerea (strain Okayama-7 / 130 / ATCC MYA-4618 / FGSC 9003)</name>
    <name type="common">Inky cap fungus</name>
    <name type="synonym">Hormographiella aspergillata</name>
    <dbReference type="NCBI Taxonomy" id="240176"/>
    <lineage>
        <taxon>Eukaryota</taxon>
        <taxon>Fungi</taxon>
        <taxon>Dikarya</taxon>
        <taxon>Basidiomycota</taxon>
        <taxon>Agaricomycotina</taxon>
        <taxon>Agaricomycetes</taxon>
        <taxon>Agaricomycetidae</taxon>
        <taxon>Agaricales</taxon>
        <taxon>Agaricineae</taxon>
        <taxon>Psathyrellaceae</taxon>
        <taxon>Coprinopsis</taxon>
    </lineage>
</organism>
<dbReference type="Gene3D" id="1.20.1050.10">
    <property type="match status" value="1"/>
</dbReference>
<gene>
    <name evidence="2" type="ORF">CC1G_07900</name>
</gene>
<dbReference type="KEGG" id="cci:CC1G_07900"/>
<dbReference type="InParanoid" id="A8P6M2"/>
<evidence type="ECO:0000313" key="3">
    <source>
        <dbReference type="Proteomes" id="UP000001861"/>
    </source>
</evidence>
<protein>
    <recommendedName>
        <fullName evidence="1">GST N-terminal domain-containing protein</fullName>
    </recommendedName>
</protein>
<dbReference type="Proteomes" id="UP000001861">
    <property type="component" value="Unassembled WGS sequence"/>
</dbReference>
<dbReference type="Gene3D" id="3.40.30.10">
    <property type="entry name" value="Glutaredoxin"/>
    <property type="match status" value="1"/>
</dbReference>
<dbReference type="Pfam" id="PF13417">
    <property type="entry name" value="GST_N_3"/>
    <property type="match status" value="1"/>
</dbReference>
<comment type="caution">
    <text evidence="2">The sequence shown here is derived from an EMBL/GenBank/DDBJ whole genome shotgun (WGS) entry which is preliminary data.</text>
</comment>
<dbReference type="InterPro" id="IPR054416">
    <property type="entry name" value="GST_UstS-like_C"/>
</dbReference>
<proteinExistence type="predicted"/>
<dbReference type="PROSITE" id="PS50404">
    <property type="entry name" value="GST_NTER"/>
    <property type="match status" value="1"/>
</dbReference>
<dbReference type="InterPro" id="IPR036282">
    <property type="entry name" value="Glutathione-S-Trfase_C_sf"/>
</dbReference>
<accession>A8P6M2</accession>
<reference evidence="2 3" key="1">
    <citation type="journal article" date="2010" name="Proc. Natl. Acad. Sci. U.S.A.">
        <title>Insights into evolution of multicellular fungi from the assembled chromosomes of the mushroom Coprinopsis cinerea (Coprinus cinereus).</title>
        <authorList>
            <person name="Stajich J.E."/>
            <person name="Wilke S.K."/>
            <person name="Ahren D."/>
            <person name="Au C.H."/>
            <person name="Birren B.W."/>
            <person name="Borodovsky M."/>
            <person name="Burns C."/>
            <person name="Canback B."/>
            <person name="Casselton L.A."/>
            <person name="Cheng C.K."/>
            <person name="Deng J."/>
            <person name="Dietrich F.S."/>
            <person name="Fargo D.C."/>
            <person name="Farman M.L."/>
            <person name="Gathman A.C."/>
            <person name="Goldberg J."/>
            <person name="Guigo R."/>
            <person name="Hoegger P.J."/>
            <person name="Hooker J.B."/>
            <person name="Huggins A."/>
            <person name="James T.Y."/>
            <person name="Kamada T."/>
            <person name="Kilaru S."/>
            <person name="Kodira C."/>
            <person name="Kues U."/>
            <person name="Kupfer D."/>
            <person name="Kwan H.S."/>
            <person name="Lomsadze A."/>
            <person name="Li W."/>
            <person name="Lilly W.W."/>
            <person name="Ma L.J."/>
            <person name="Mackey A.J."/>
            <person name="Manning G."/>
            <person name="Martin F."/>
            <person name="Muraguchi H."/>
            <person name="Natvig D.O."/>
            <person name="Palmerini H."/>
            <person name="Ramesh M.A."/>
            <person name="Rehmeyer C.J."/>
            <person name="Roe B.A."/>
            <person name="Shenoy N."/>
            <person name="Stanke M."/>
            <person name="Ter-Hovhannisyan V."/>
            <person name="Tunlid A."/>
            <person name="Velagapudi R."/>
            <person name="Vision T.J."/>
            <person name="Zeng Q."/>
            <person name="Zolan M.E."/>
            <person name="Pukkila P.J."/>
        </authorList>
    </citation>
    <scope>NUCLEOTIDE SEQUENCE [LARGE SCALE GENOMIC DNA]</scope>
    <source>
        <strain evidence="3">Okayama-7 / 130 / ATCC MYA-4618 / FGSC 9003</strain>
    </source>
</reference>
<dbReference type="OrthoDB" id="4951845at2759"/>
<dbReference type="STRING" id="240176.A8P6M2"/>
<keyword evidence="3" id="KW-1185">Reference proteome</keyword>